<gene>
    <name evidence="1" type="ORF">F5544_18780</name>
</gene>
<organism evidence="1 2">
    <name type="scientific">Nocardia arthritidis</name>
    <dbReference type="NCBI Taxonomy" id="228602"/>
    <lineage>
        <taxon>Bacteria</taxon>
        <taxon>Bacillati</taxon>
        <taxon>Actinomycetota</taxon>
        <taxon>Actinomycetes</taxon>
        <taxon>Mycobacteriales</taxon>
        <taxon>Nocardiaceae</taxon>
        <taxon>Nocardia</taxon>
    </lineage>
</organism>
<accession>A0A6G9YEX3</accession>
<dbReference type="KEGG" id="nah:F5544_18780"/>
<dbReference type="AlphaFoldDB" id="A0A6G9YEX3"/>
<dbReference type="EMBL" id="CP046172">
    <property type="protein sequence ID" value="QIS11627.1"/>
    <property type="molecule type" value="Genomic_DNA"/>
</dbReference>
<reference evidence="1 2" key="1">
    <citation type="journal article" date="2019" name="ACS Chem. Biol.">
        <title>Identification and Mobilization of a Cryptic Antibiotic Biosynthesis Gene Locus from a Human-Pathogenic Nocardia Isolate.</title>
        <authorList>
            <person name="Herisse M."/>
            <person name="Ishida K."/>
            <person name="Porter J.L."/>
            <person name="Howden B."/>
            <person name="Hertweck C."/>
            <person name="Stinear T.P."/>
            <person name="Pidot S.J."/>
        </authorList>
    </citation>
    <scope>NUCLEOTIDE SEQUENCE [LARGE SCALE GENOMIC DNA]</scope>
    <source>
        <strain evidence="1 2">AUSMDU00012717</strain>
    </source>
</reference>
<dbReference type="InterPro" id="IPR010281">
    <property type="entry name" value="DUF885"/>
</dbReference>
<evidence type="ECO:0000313" key="1">
    <source>
        <dbReference type="EMBL" id="QIS11627.1"/>
    </source>
</evidence>
<dbReference type="Pfam" id="PF05960">
    <property type="entry name" value="DUF885"/>
    <property type="match status" value="1"/>
</dbReference>
<dbReference type="Proteomes" id="UP000503540">
    <property type="component" value="Chromosome"/>
</dbReference>
<proteinExistence type="predicted"/>
<sequence length="548" mass="61446">MIEPLAPDLLALHRDFWRWRALTAPDTYDDLFRFDRPPGWRPDWSADAIAERRGALAEFVARHRNLSAPRSVAAEVDQRLVGCALARARWELDTLRGWQRNPYFYVEQAIGPLYALLLVRDSFDAARADQIIILLEQIPRTLADARVNLQGTAAAPFTRYAVRMLGPVEDRMTACAKALAAAFPAERVPRLSAAAAAATEALVAYRDWLTETPPDGTEATAVGAAALASLLYTVALLPYSIPRLRDMAAQEWHRVVATETILRHRHRDLPDDPLFPDAAAQVAGEYRDELAVRDHYTGHDLLTQPETLRHYRFQEMPDYLAPLTWLGVCHDPASQARMDADAVRYISDPAPDLPYFEAAKARDPRTAIAHEGVHAQQLALSWRHPDPIRRTPFDSVPNEGIANYNEELFLLSGLFDDRPHSALFHVNSMRLRALRVEIDIDLAVGAITVDEAADRLARRVPLDSATAWQEAVFFASNPGQGLSYQAGRWQILELLSDCSRRPEFDIHAFHDRLWREGNVPIALQRLELLGSRDHLNAADRLAASGTEA</sequence>
<name>A0A6G9YEX3_9NOCA</name>
<dbReference type="RefSeq" id="WP_167474411.1">
    <property type="nucleotide sequence ID" value="NZ_CP046172.1"/>
</dbReference>
<evidence type="ECO:0000313" key="2">
    <source>
        <dbReference type="Proteomes" id="UP000503540"/>
    </source>
</evidence>
<protein>
    <submittedName>
        <fullName evidence="1">DUF885 family protein</fullName>
    </submittedName>
</protein>
<keyword evidence="2" id="KW-1185">Reference proteome</keyword>